<dbReference type="SMART" id="SM00490">
    <property type="entry name" value="HELICc"/>
    <property type="match status" value="1"/>
</dbReference>
<dbReference type="Proteomes" id="UP000036458">
    <property type="component" value="Chromosome"/>
</dbReference>
<keyword evidence="4" id="KW-0067">ATP-binding</keyword>
<dbReference type="RefSeq" id="WP_048921403.1">
    <property type="nucleotide sequence ID" value="NZ_CP010777.1"/>
</dbReference>
<keyword evidence="1" id="KW-0547">Nucleotide-binding</keyword>
<evidence type="ECO:0000256" key="3">
    <source>
        <dbReference type="ARBA" id="ARBA00022806"/>
    </source>
</evidence>
<dbReference type="Pfam" id="PF01844">
    <property type="entry name" value="HNH"/>
    <property type="match status" value="1"/>
</dbReference>
<dbReference type="SMART" id="SM00487">
    <property type="entry name" value="DEXDc"/>
    <property type="match status" value="1"/>
</dbReference>
<protein>
    <submittedName>
        <fullName evidence="7">Uncharacterized protein</fullName>
    </submittedName>
</protein>
<dbReference type="PANTHER" id="PTHR11274:SF0">
    <property type="entry name" value="GENERAL TRANSCRIPTION AND DNA REPAIR FACTOR IIH HELICASE SUBUNIT XPB"/>
    <property type="match status" value="1"/>
</dbReference>
<keyword evidence="2" id="KW-0378">Hydrolase</keyword>
<feature type="domain" description="Helicase ATP-binding" evidence="5">
    <location>
        <begin position="39"/>
        <end position="234"/>
    </location>
</feature>
<dbReference type="GO" id="GO:0005524">
    <property type="term" value="F:ATP binding"/>
    <property type="evidence" value="ECO:0007669"/>
    <property type="project" value="UniProtKB-KW"/>
</dbReference>
<dbReference type="PANTHER" id="PTHR11274">
    <property type="entry name" value="RAD25/XP-B DNA REPAIR HELICASE"/>
    <property type="match status" value="1"/>
</dbReference>
<dbReference type="SUPFAM" id="SSF52540">
    <property type="entry name" value="P-loop containing nucleoside triphosphate hydrolases"/>
    <property type="match status" value="1"/>
</dbReference>
<dbReference type="GO" id="GO:0016787">
    <property type="term" value="F:hydrolase activity"/>
    <property type="evidence" value="ECO:0007669"/>
    <property type="project" value="UniProtKB-KW"/>
</dbReference>
<organism evidence="7 8">
    <name type="scientific">Rufibacter radiotolerans</name>
    <dbReference type="NCBI Taxonomy" id="1379910"/>
    <lineage>
        <taxon>Bacteria</taxon>
        <taxon>Pseudomonadati</taxon>
        <taxon>Bacteroidota</taxon>
        <taxon>Cytophagia</taxon>
        <taxon>Cytophagales</taxon>
        <taxon>Hymenobacteraceae</taxon>
        <taxon>Rufibacter</taxon>
    </lineage>
</organism>
<name>A0A0H4VRK3_9BACT</name>
<dbReference type="EMBL" id="CP010777">
    <property type="protein sequence ID" value="AKQ46409.1"/>
    <property type="molecule type" value="Genomic_DNA"/>
</dbReference>
<dbReference type="OrthoDB" id="9759819at2"/>
<feature type="domain" description="Helicase C-terminal" evidence="6">
    <location>
        <begin position="298"/>
        <end position="487"/>
    </location>
</feature>
<dbReference type="SMART" id="SM00507">
    <property type="entry name" value="HNHc"/>
    <property type="match status" value="1"/>
</dbReference>
<dbReference type="PATRIC" id="fig|1379910.4.peg.2932"/>
<dbReference type="InterPro" id="IPR050615">
    <property type="entry name" value="ATP-dep_DNA_Helicase"/>
</dbReference>
<keyword evidence="8" id="KW-1185">Reference proteome</keyword>
<evidence type="ECO:0000313" key="7">
    <source>
        <dbReference type="EMBL" id="AKQ46409.1"/>
    </source>
</evidence>
<sequence length="856" mass="98262">MNLRIDLEKLRKETPHYTSGKNPREHQKDAFQKMSELFTFKNGEHKAGILVLPTGAGKTFTAVRWICKNVLPKNAKVLWLAHTGHLLDQAFETFKENLLEIPPTRNTVNIRVVSSASEHSKAANIKETDDVLIITTQTAISNTNVDALDGNGEKRKTAFEKFIESSKGERLFVVLDEAHHAPAYGCRNLLIGGNEAKEGLRQLVPNSYFLGLTATPSYSDARRRGWLWEIFKDKIIFEAKKGELIKQNILAVPNYIQRNTGEEFEVSDQQYNALVREHKELPEDIIEKLARDSVRNDYIVEEYLSGEYGKTIIFADRWFQCVYIKEKLMQKAKERGLNLRVDAVFSTSHSGGSVEERNRRTSEENTRILKQFKGNELDVLLNVKMLTEGTDVPDVISVFITRQTTSNILLTQMVGRGLRGKGAGGGMSKEVANIVFFVDNWKRVINFAIPENGGTESSEPKVRGSYPIEFISIKLIEELSRKIESGLVFSNKPFLESIPVGWYETEILVTVEDSTEYFREYVIVFESTRPKFEQFISYAKENLSVEWEKDNLDEDYAQHQAEEWVTKFFSEEDNSTNTLDLDLIKIARHLAQAKAIPAFFSFAERDSHDLSRIARELLQFNEFDVQDKLFSIYHDSAFMWGTFYRSYDRFKTAFDAERNRIYHIHRFGSEPAAAPVSHGEENNGYRELSEAEKKQVFLRDNHTCQACGKQKDKGRKVKFQVDHIVPFKFGGETSISNSQTLCSICNGLKGVNEINFKVYRTPLKAPKDLKPLLKPTTSSAEMIDEVLRRTLNTFYHCQAVSDIICDVRPRSKHRYHWIVELYEGNNPEWLNAHKEALVSFVQKELGYPELKELEIR</sequence>
<dbReference type="STRING" id="1379910.TH63_13505"/>
<evidence type="ECO:0000256" key="4">
    <source>
        <dbReference type="ARBA" id="ARBA00022840"/>
    </source>
</evidence>
<reference evidence="7 8" key="1">
    <citation type="submission" date="2015-01" db="EMBL/GenBank/DDBJ databases">
        <title>Rufibacter sp./DG31D/ whole genome sequencing.</title>
        <authorList>
            <person name="Kim M.K."/>
            <person name="Srinivasan S."/>
            <person name="Lee J.-J."/>
        </authorList>
    </citation>
    <scope>NUCLEOTIDE SEQUENCE [LARGE SCALE GENOMIC DNA]</scope>
    <source>
        <strain evidence="7 8">DG31D</strain>
    </source>
</reference>
<dbReference type="KEGG" id="ruf:TH63_13505"/>
<dbReference type="GO" id="GO:0003677">
    <property type="term" value="F:DNA binding"/>
    <property type="evidence" value="ECO:0007669"/>
    <property type="project" value="InterPro"/>
</dbReference>
<dbReference type="GO" id="GO:0004386">
    <property type="term" value="F:helicase activity"/>
    <property type="evidence" value="ECO:0007669"/>
    <property type="project" value="UniProtKB-KW"/>
</dbReference>
<dbReference type="InterPro" id="IPR027417">
    <property type="entry name" value="P-loop_NTPase"/>
</dbReference>
<dbReference type="InterPro" id="IPR001650">
    <property type="entry name" value="Helicase_C-like"/>
</dbReference>
<dbReference type="CDD" id="cd00085">
    <property type="entry name" value="HNHc"/>
    <property type="match status" value="1"/>
</dbReference>
<dbReference type="Gene3D" id="3.40.50.300">
    <property type="entry name" value="P-loop containing nucleotide triphosphate hydrolases"/>
    <property type="match status" value="2"/>
</dbReference>
<dbReference type="Gene3D" id="1.10.30.50">
    <property type="match status" value="1"/>
</dbReference>
<dbReference type="InterPro" id="IPR002711">
    <property type="entry name" value="HNH"/>
</dbReference>
<dbReference type="AlphaFoldDB" id="A0A0H4VRK3"/>
<dbReference type="Pfam" id="PF04851">
    <property type="entry name" value="ResIII"/>
    <property type="match status" value="1"/>
</dbReference>
<dbReference type="PROSITE" id="PS51192">
    <property type="entry name" value="HELICASE_ATP_BIND_1"/>
    <property type="match status" value="1"/>
</dbReference>
<evidence type="ECO:0000256" key="2">
    <source>
        <dbReference type="ARBA" id="ARBA00022801"/>
    </source>
</evidence>
<proteinExistence type="predicted"/>
<dbReference type="GO" id="GO:0004519">
    <property type="term" value="F:endonuclease activity"/>
    <property type="evidence" value="ECO:0007669"/>
    <property type="project" value="InterPro"/>
</dbReference>
<evidence type="ECO:0000313" key="8">
    <source>
        <dbReference type="Proteomes" id="UP000036458"/>
    </source>
</evidence>
<evidence type="ECO:0000256" key="1">
    <source>
        <dbReference type="ARBA" id="ARBA00022741"/>
    </source>
</evidence>
<dbReference type="InterPro" id="IPR003615">
    <property type="entry name" value="HNH_nuc"/>
</dbReference>
<dbReference type="InterPro" id="IPR014001">
    <property type="entry name" value="Helicase_ATP-bd"/>
</dbReference>
<gene>
    <name evidence="7" type="ORF">TH63_13505</name>
</gene>
<keyword evidence="3" id="KW-0347">Helicase</keyword>
<evidence type="ECO:0000259" key="6">
    <source>
        <dbReference type="PROSITE" id="PS51194"/>
    </source>
</evidence>
<dbReference type="Pfam" id="PF00271">
    <property type="entry name" value="Helicase_C"/>
    <property type="match status" value="1"/>
</dbReference>
<dbReference type="InterPro" id="IPR006935">
    <property type="entry name" value="Helicase/UvrB_N"/>
</dbReference>
<dbReference type="PROSITE" id="PS51194">
    <property type="entry name" value="HELICASE_CTER"/>
    <property type="match status" value="1"/>
</dbReference>
<accession>A0A0H4VRK3</accession>
<dbReference type="GO" id="GO:0008270">
    <property type="term" value="F:zinc ion binding"/>
    <property type="evidence" value="ECO:0007669"/>
    <property type="project" value="InterPro"/>
</dbReference>
<evidence type="ECO:0000259" key="5">
    <source>
        <dbReference type="PROSITE" id="PS51192"/>
    </source>
</evidence>